<organism evidence="3 4">
    <name type="scientific">Belnapia arida</name>
    <dbReference type="NCBI Taxonomy" id="2804533"/>
    <lineage>
        <taxon>Bacteria</taxon>
        <taxon>Pseudomonadati</taxon>
        <taxon>Pseudomonadota</taxon>
        <taxon>Alphaproteobacteria</taxon>
        <taxon>Acetobacterales</taxon>
        <taxon>Roseomonadaceae</taxon>
        <taxon>Belnapia</taxon>
    </lineage>
</organism>
<reference evidence="3 4" key="1">
    <citation type="submission" date="2021-01" db="EMBL/GenBank/DDBJ databases">
        <title>Belnapia mucosa sp. nov. and Belnapia arida sp. nov., isolated from the Tabernas Desert (Almeria, Spain).</title>
        <authorList>
            <person name="Molina-Menor E."/>
            <person name="Vidal-Verdu A."/>
            <person name="Calonge A."/>
            <person name="Satari L."/>
            <person name="Pereto J."/>
            <person name="Porcar M."/>
        </authorList>
    </citation>
    <scope>NUCLEOTIDE SEQUENCE [LARGE SCALE GENOMIC DNA]</scope>
    <source>
        <strain evidence="3 4">T18</strain>
    </source>
</reference>
<dbReference type="Proteomes" id="UP000660885">
    <property type="component" value="Unassembled WGS sequence"/>
</dbReference>
<protein>
    <submittedName>
        <fullName evidence="3">Uncharacterized protein</fullName>
    </submittedName>
</protein>
<accession>A0ABS1UEE8</accession>
<evidence type="ECO:0000313" key="3">
    <source>
        <dbReference type="EMBL" id="MBL6081641.1"/>
    </source>
</evidence>
<keyword evidence="4" id="KW-1185">Reference proteome</keyword>
<keyword evidence="2" id="KW-0732">Signal</keyword>
<dbReference type="EMBL" id="JAETWB010000032">
    <property type="protein sequence ID" value="MBL6081641.1"/>
    <property type="molecule type" value="Genomic_DNA"/>
</dbReference>
<feature type="region of interest" description="Disordered" evidence="1">
    <location>
        <begin position="124"/>
        <end position="149"/>
    </location>
</feature>
<feature type="chain" id="PRO_5046227523" evidence="2">
    <location>
        <begin position="16"/>
        <end position="230"/>
    </location>
</feature>
<evidence type="ECO:0000256" key="1">
    <source>
        <dbReference type="SAM" id="MobiDB-lite"/>
    </source>
</evidence>
<evidence type="ECO:0000313" key="4">
    <source>
        <dbReference type="Proteomes" id="UP000660885"/>
    </source>
</evidence>
<proteinExistence type="predicted"/>
<name>A0ABS1UEE8_9PROT</name>
<gene>
    <name evidence="3" type="ORF">JMJ56_26980</name>
</gene>
<sequence length="230" mass="24505">MALALALFWASAALAQNSSTAQRAGQQTTSGLLARQGDGSYGPVAFDPSNAPFGLRNNNWVGLKGPNLSGRWPGQTGANAQGFATFEDPAYAIRAFIDLVRQYQDRYKARSAADILGRYSPAGDCSGAPSVSPAERREGGGCPENQTTPPVSAMRAARAVGLQPTDDLKLFGPGGRIEHPDRLRALIDAVVTQEVGPSHCPQPPRSEAWIGCRVDDGLYNRAIELLDRRS</sequence>
<evidence type="ECO:0000256" key="2">
    <source>
        <dbReference type="SAM" id="SignalP"/>
    </source>
</evidence>
<dbReference type="RefSeq" id="WP_202834858.1">
    <property type="nucleotide sequence ID" value="NZ_JAETWB010000032.1"/>
</dbReference>
<feature type="signal peptide" evidence="2">
    <location>
        <begin position="1"/>
        <end position="15"/>
    </location>
</feature>
<comment type="caution">
    <text evidence="3">The sequence shown here is derived from an EMBL/GenBank/DDBJ whole genome shotgun (WGS) entry which is preliminary data.</text>
</comment>